<evidence type="ECO:0000259" key="2">
    <source>
        <dbReference type="PROSITE" id="PS51194"/>
    </source>
</evidence>
<evidence type="ECO:0000313" key="3">
    <source>
        <dbReference type="EMBL" id="AFY28446.1"/>
    </source>
</evidence>
<organism evidence="3 4">
    <name type="scientific">Cyanobium gracile (strain ATCC 27147 / PCC 6307)</name>
    <dbReference type="NCBI Taxonomy" id="292564"/>
    <lineage>
        <taxon>Bacteria</taxon>
        <taxon>Bacillati</taxon>
        <taxon>Cyanobacteriota</taxon>
        <taxon>Cyanophyceae</taxon>
        <taxon>Synechococcales</taxon>
        <taxon>Prochlorococcaceae</taxon>
        <taxon>Cyanobium</taxon>
    </lineage>
</organism>
<dbReference type="Proteomes" id="UP000010388">
    <property type="component" value="Chromosome"/>
</dbReference>
<keyword evidence="3" id="KW-0378">Hydrolase</keyword>
<keyword evidence="3" id="KW-0347">Helicase</keyword>
<dbReference type="CDD" id="cd18785">
    <property type="entry name" value="SF2_C"/>
    <property type="match status" value="1"/>
</dbReference>
<protein>
    <submittedName>
        <fullName evidence="3">Helicase family protein</fullName>
    </submittedName>
</protein>
<dbReference type="GO" id="GO:0004386">
    <property type="term" value="F:helicase activity"/>
    <property type="evidence" value="ECO:0007669"/>
    <property type="project" value="UniProtKB-KW"/>
</dbReference>
<dbReference type="EMBL" id="CP003495">
    <property type="protein sequence ID" value="AFY28446.1"/>
    <property type="molecule type" value="Genomic_DNA"/>
</dbReference>
<dbReference type="KEGG" id="cgc:Cyagr_1270"/>
<keyword evidence="3" id="KW-0067">ATP-binding</keyword>
<dbReference type="RefSeq" id="WP_015108899.1">
    <property type="nucleotide sequence ID" value="NC_019675.1"/>
</dbReference>
<gene>
    <name evidence="3" type="ordered locus">Cyagr_1270</name>
</gene>
<dbReference type="OrthoDB" id="713315at2"/>
<dbReference type="AlphaFoldDB" id="K9P6V1"/>
<dbReference type="InterPro" id="IPR001650">
    <property type="entry name" value="Helicase_C-like"/>
</dbReference>
<dbReference type="STRING" id="292564.Cyagr_1270"/>
<evidence type="ECO:0000256" key="1">
    <source>
        <dbReference type="SAM" id="MobiDB-lite"/>
    </source>
</evidence>
<dbReference type="SMART" id="SM00490">
    <property type="entry name" value="HELICc"/>
    <property type="match status" value="1"/>
</dbReference>
<proteinExistence type="predicted"/>
<dbReference type="InterPro" id="IPR027417">
    <property type="entry name" value="P-loop_NTPase"/>
</dbReference>
<dbReference type="PROSITE" id="PS51194">
    <property type="entry name" value="HELICASE_CTER"/>
    <property type="match status" value="1"/>
</dbReference>
<reference evidence="4" key="1">
    <citation type="journal article" date="2013" name="Proc. Natl. Acad. Sci. U.S.A.">
        <title>Improving the coverage of the cyanobacterial phylum using diversity-driven genome sequencing.</title>
        <authorList>
            <person name="Shih P.M."/>
            <person name="Wu D."/>
            <person name="Latifi A."/>
            <person name="Axen S.D."/>
            <person name="Fewer D.P."/>
            <person name="Talla E."/>
            <person name="Calteau A."/>
            <person name="Cai F."/>
            <person name="Tandeau de Marsac N."/>
            <person name="Rippka R."/>
            <person name="Herdman M."/>
            <person name="Sivonen K."/>
            <person name="Coursin T."/>
            <person name="Laurent T."/>
            <person name="Goodwin L."/>
            <person name="Nolan M."/>
            <person name="Davenport K.W."/>
            <person name="Han C.S."/>
            <person name="Rubin E.M."/>
            <person name="Eisen J.A."/>
            <person name="Woyke T."/>
            <person name="Gugger M."/>
            <person name="Kerfeld C.A."/>
        </authorList>
    </citation>
    <scope>NUCLEOTIDE SEQUENCE [LARGE SCALE GENOMIC DNA]</scope>
    <source>
        <strain evidence="4">ATCC 27147 / PCC 6307</strain>
    </source>
</reference>
<dbReference type="Pfam" id="PF00271">
    <property type="entry name" value="Helicase_C"/>
    <property type="match status" value="1"/>
</dbReference>
<accession>K9P6V1</accession>
<evidence type="ECO:0000313" key="4">
    <source>
        <dbReference type="Proteomes" id="UP000010388"/>
    </source>
</evidence>
<feature type="domain" description="Helicase C-terminal" evidence="2">
    <location>
        <begin position="853"/>
        <end position="1034"/>
    </location>
</feature>
<dbReference type="SUPFAM" id="SSF52540">
    <property type="entry name" value="P-loop containing nucleoside triphosphate hydrolases"/>
    <property type="match status" value="1"/>
</dbReference>
<feature type="region of interest" description="Disordered" evidence="1">
    <location>
        <begin position="66"/>
        <end position="100"/>
    </location>
</feature>
<sequence>MVTSAEIRQQLVAALRSDLIGPGWDEVARRHEHLSQPPSVWYTTGFLVPHVFQQEAERQTPDQQLSFADLGGEDDSNDAANRLEKKERDEDANDSLDQANKRRSWFPSSLGMSFILERGSTLEALVSWGDYSPPADGDEARLWLRTPQRVQKTLTITGHGSSDDIPLEANPAGLCLRWIARPAPRKLGYPSDQLSVSLFLLNKREPPKADQIRYRDPLTAFQAELRLHCARGFPPRRDALQNAANQDNDEALAALQYRRDFCFASGHNVAVIAAGIEPEQPDRALTLTTTWLPTAEVMRVLPEPPAVASNVPMNMEALADLAQSEQIIGKLQPMVKAYRHWIARQPGHPIEDPVLNETAKNLCSQAQDCADRIEAGIQLLADPLVREAFRTMNVVMARAQRQRSAFSAKVPPDQIGKASGTRTPSWRFFQLAFVLMNLPGLAQPLSERGRVDRETVELLFFPTGGGKTEAYLGLAAFTLVHRRLAHPGIESAGVTVLMRYTLRLLTLDQLGRAATLISALELERLERAKAGHRYLLGEWPFEIGMWVGKAATPNVLGGPGDSDQNSTHALLTKWKAGKRDRPIPIETCPWCNRPLQPDGFHLLPPKKPERMEIYCRESRQPEARQEFAHMGPCPFQKGVPLPVLAVDEQIYRRLPCFLISTIDKFAALPWVGRTSALFGNVTHVQLPSATGLAGFWGPAEKAAGLTIPHGRLLPPELVIQDELHLISGPLGTLAGLYETVIERLMRPTPESPPPKIVASTATVRRAEAQIKALFGRAQARVFPPPGPEREDNFFSRTIPDSNQARLYVGLSAPGRNLKGVLLRSYLGLMAAAQKAWDDNRGLGAKNPADPYMTLLGYFSNLKELGVTRSILEDELGAQLEAFATNRALPMEGVENPFASRKRPEMPEELTSRVSTARISATKDRLSKPYVDKERLDVALATNMISVGLDIARLGLMVVLNQPKTAAEYIQATSRVGRQLSANPDENKPGLVLVLLNPNRPRDRSHFELFPYWHQTFYRHVEATSCTPFASRALDRGLPGVVVALARHSEPQLAPPKGAMAADTLQRIKDQIAEALQSRCIATGAADDGHSQLLPTEVRAQVIDLMEAWWKLTQQPEAKLQYWTYEDKGSGAGLLHTPLDTDALYTGEGYRQFTTNWSLRDVEPVAPIRLVNFREEITADED</sequence>
<keyword evidence="3" id="KW-0547">Nucleotide-binding</keyword>
<dbReference type="Gene3D" id="3.40.50.300">
    <property type="entry name" value="P-loop containing nucleotide triphosphate hydrolases"/>
    <property type="match status" value="1"/>
</dbReference>
<dbReference type="HOGENOM" id="CLU_004880_0_0_3"/>
<dbReference type="eggNOG" id="COG1061">
    <property type="taxonomic scope" value="Bacteria"/>
</dbReference>
<dbReference type="PATRIC" id="fig|292564.3.peg.1214"/>
<dbReference type="NCBIfam" id="NF038325">
    <property type="entry name" value="DISARM_DrmAS"/>
    <property type="match status" value="1"/>
</dbReference>
<name>K9P6V1_CYAGP</name>